<organism evidence="1 2">
    <name type="scientific">Acaulospora colombiana</name>
    <dbReference type="NCBI Taxonomy" id="27376"/>
    <lineage>
        <taxon>Eukaryota</taxon>
        <taxon>Fungi</taxon>
        <taxon>Fungi incertae sedis</taxon>
        <taxon>Mucoromycota</taxon>
        <taxon>Glomeromycotina</taxon>
        <taxon>Glomeromycetes</taxon>
        <taxon>Diversisporales</taxon>
        <taxon>Acaulosporaceae</taxon>
        <taxon>Acaulospora</taxon>
    </lineage>
</organism>
<proteinExistence type="predicted"/>
<accession>A0ACA9QL24</accession>
<feature type="non-terminal residue" evidence="1">
    <location>
        <position position="1"/>
    </location>
</feature>
<keyword evidence="2" id="KW-1185">Reference proteome</keyword>
<name>A0ACA9QL24_9GLOM</name>
<feature type="non-terminal residue" evidence="1">
    <location>
        <position position="88"/>
    </location>
</feature>
<evidence type="ECO:0000313" key="1">
    <source>
        <dbReference type="EMBL" id="CAG8752668.1"/>
    </source>
</evidence>
<reference evidence="1" key="1">
    <citation type="submission" date="2021-06" db="EMBL/GenBank/DDBJ databases">
        <authorList>
            <person name="Kallberg Y."/>
            <person name="Tangrot J."/>
            <person name="Rosling A."/>
        </authorList>
    </citation>
    <scope>NUCLEOTIDE SEQUENCE</scope>
    <source>
        <strain evidence="1">CL356</strain>
    </source>
</reference>
<dbReference type="Proteomes" id="UP000789525">
    <property type="component" value="Unassembled WGS sequence"/>
</dbReference>
<sequence>LHKADSDSTLASVIPTSRIEDSRSPPLVDNFIRILEAKHKISAHDGSWPVVVPYIRAPFMRNSDSGDDEGWGDISTSATPTKHEIWCW</sequence>
<protein>
    <submittedName>
        <fullName evidence="1">722_t:CDS:1</fullName>
    </submittedName>
</protein>
<gene>
    <name evidence="1" type="ORF">ACOLOM_LOCUS12781</name>
</gene>
<evidence type="ECO:0000313" key="2">
    <source>
        <dbReference type="Proteomes" id="UP000789525"/>
    </source>
</evidence>
<comment type="caution">
    <text evidence="1">The sequence shown here is derived from an EMBL/GenBank/DDBJ whole genome shotgun (WGS) entry which is preliminary data.</text>
</comment>
<dbReference type="EMBL" id="CAJVPT010054056">
    <property type="protein sequence ID" value="CAG8752668.1"/>
    <property type="molecule type" value="Genomic_DNA"/>
</dbReference>